<dbReference type="Gene3D" id="1.10.357.70">
    <property type="entry name" value="Exocyst complex component Sec6, C-terminal domain"/>
    <property type="match status" value="1"/>
</dbReference>
<name>A0A899FVH0_9ASCO</name>
<dbReference type="InterPro" id="IPR010326">
    <property type="entry name" value="EXOC3/Sec6"/>
</dbReference>
<sequence length="740" mass="87766">MEDPLDLAIKCIEELLRQPDDLYKLDNLITQFSRKKSSVDAQIKSIIKDQLSIIRSGLAFLSSTQQHMYTIKDNMFKIDKLFLESQMIEKFSIIDNASKIYKNFNDVHKMTENLRNIPKELDEIDVMMKQDEEDETLRMQNFLNIHYKLVKLQNFRDQAMYQSRNAGQDVQRILERYFSRLNSISKLFENMLWILTQDILKIVRNGNHDLVIRLAKVIDTEDRLDREFSEIEKLKQNNRELAYRLKTIHDSPRIPRNYKERFFEEIKTSININLKEFEERFKFNYVGILENIFWIFDDLHLVNTEIINLVPLKWNIFEAFLSFYHAGIYDILKNIMYDEPDAKTILKVLEFVKKYYLRMNKELGVTRDKLIPRLLDGKESEIVEDYLRLIVKKMKEWVSNLSKKEFNSFIRREEQPEVDTDNLYGMPGAVIMFQMISQQMDVAAESNQSKVLLGVVLECSKILQQHREAWADLLHSEVIKQIEQPNDVPGGLLEYIIALANDQIRCADYTEAISARILPWVSEKYKLEISECLSKTTDEFLDLSHKCIVSLLKLICNDLKSEFLFFFTPAWYGGNHMSLIMDTYREYLDDCTSHLNENLFGILVEDLLTEFLVLYLSSVRNKGCRFKMPTCIEQIKNDVRLAFGLFARYINPKELEYHFNVIERMLTLLSTTRALFFQDYTAFKHDYWDLPFWYVEDLLTKRDDLDRSVVKEMLEIVKREEVQTNEVHNNNITIMSKLKK</sequence>
<keyword evidence="2" id="KW-0813">Transport</keyword>
<evidence type="ECO:0000313" key="6">
    <source>
        <dbReference type="Proteomes" id="UP000663699"/>
    </source>
</evidence>
<accession>A0A899FVH0</accession>
<dbReference type="PANTHER" id="PTHR21292">
    <property type="entry name" value="EXOCYST COMPLEX COMPONENT SEC6-RELATED"/>
    <property type="match status" value="1"/>
</dbReference>
<feature type="coiled-coil region" evidence="4">
    <location>
        <begin position="217"/>
        <end position="244"/>
    </location>
</feature>
<organism evidence="5 6">
    <name type="scientific">Pneumocystis wakefieldiae</name>
    <dbReference type="NCBI Taxonomy" id="38082"/>
    <lineage>
        <taxon>Eukaryota</taxon>
        <taxon>Fungi</taxon>
        <taxon>Dikarya</taxon>
        <taxon>Ascomycota</taxon>
        <taxon>Taphrinomycotina</taxon>
        <taxon>Pneumocystomycetes</taxon>
        <taxon>Pneumocystaceae</taxon>
        <taxon>Pneumocystis</taxon>
    </lineage>
</organism>
<dbReference type="OrthoDB" id="190098at2759"/>
<evidence type="ECO:0000256" key="2">
    <source>
        <dbReference type="ARBA" id="ARBA00022448"/>
    </source>
</evidence>
<dbReference type="Pfam" id="PF06046">
    <property type="entry name" value="Sec6"/>
    <property type="match status" value="1"/>
</dbReference>
<keyword evidence="4" id="KW-0175">Coiled coil</keyword>
<dbReference type="Proteomes" id="UP000663699">
    <property type="component" value="Chromosome 1"/>
</dbReference>
<evidence type="ECO:0000256" key="3">
    <source>
        <dbReference type="ARBA" id="ARBA00022483"/>
    </source>
</evidence>
<dbReference type="GO" id="GO:0000149">
    <property type="term" value="F:SNARE binding"/>
    <property type="evidence" value="ECO:0007669"/>
    <property type="project" value="TreeGrafter"/>
</dbReference>
<dbReference type="Gene3D" id="1.10.357.50">
    <property type="match status" value="1"/>
</dbReference>
<gene>
    <name evidence="5" type="ORF">MERGE_000197</name>
</gene>
<dbReference type="AlphaFoldDB" id="A0A899FVH0"/>
<protein>
    <recommendedName>
        <fullName evidence="7">Exocyst complex component Sec6</fullName>
    </recommendedName>
</protein>
<keyword evidence="6" id="KW-1185">Reference proteome</keyword>
<dbReference type="GO" id="GO:0006887">
    <property type="term" value="P:exocytosis"/>
    <property type="evidence" value="ECO:0007669"/>
    <property type="project" value="UniProtKB-KW"/>
</dbReference>
<dbReference type="GO" id="GO:0000145">
    <property type="term" value="C:exocyst"/>
    <property type="evidence" value="ECO:0007669"/>
    <property type="project" value="InterPro"/>
</dbReference>
<comment type="similarity">
    <text evidence="1">Belongs to the SEC6 family.</text>
</comment>
<evidence type="ECO:0000256" key="1">
    <source>
        <dbReference type="ARBA" id="ARBA00009447"/>
    </source>
</evidence>
<reference evidence="5" key="1">
    <citation type="submission" date="2020-06" db="EMBL/GenBank/DDBJ databases">
        <title>Genomes of multiple members of Pneumocystis genus reveal paths to human pathogen Pneumocystis jirovecii.</title>
        <authorList>
            <person name="Cisse O.H."/>
            <person name="Ma L."/>
            <person name="Dekker J."/>
            <person name="Khil P."/>
            <person name="Jo J."/>
            <person name="Brenchley J."/>
            <person name="Blair R."/>
            <person name="Pahar B."/>
            <person name="Chabe M."/>
            <person name="Van Rompay K.A."/>
            <person name="Keesler R."/>
            <person name="Sukura A."/>
            <person name="Hirsch V."/>
            <person name="Kutty G."/>
            <person name="Liu Y."/>
            <person name="Peng L."/>
            <person name="Chen J."/>
            <person name="Song J."/>
            <person name="Weissenbacher-Lang C."/>
            <person name="Xu J."/>
            <person name="Upham N.S."/>
            <person name="Stajich J.E."/>
            <person name="Cuomo C.A."/>
            <person name="Cushion M.T."/>
            <person name="Kovacs J.A."/>
        </authorList>
    </citation>
    <scope>NUCLEOTIDE SEQUENCE</scope>
    <source>
        <strain evidence="5">2A</strain>
    </source>
</reference>
<dbReference type="PANTHER" id="PTHR21292:SF1">
    <property type="entry name" value="EXOCYST COMPLEX COMPONENT 3"/>
    <property type="match status" value="1"/>
</dbReference>
<dbReference type="EMBL" id="CP054532">
    <property type="protein sequence ID" value="QSL64042.1"/>
    <property type="molecule type" value="Genomic_DNA"/>
</dbReference>
<evidence type="ECO:0008006" key="7">
    <source>
        <dbReference type="Google" id="ProtNLM"/>
    </source>
</evidence>
<evidence type="ECO:0000313" key="5">
    <source>
        <dbReference type="EMBL" id="QSL64042.1"/>
    </source>
</evidence>
<dbReference type="InterPro" id="IPR042532">
    <property type="entry name" value="EXOC3/Sec6_C"/>
</dbReference>
<proteinExistence type="inferred from homology"/>
<dbReference type="GO" id="GO:0051601">
    <property type="term" value="P:exocyst localization"/>
    <property type="evidence" value="ECO:0007669"/>
    <property type="project" value="TreeGrafter"/>
</dbReference>
<evidence type="ECO:0000256" key="4">
    <source>
        <dbReference type="SAM" id="Coils"/>
    </source>
</evidence>
<dbReference type="FunFam" id="1.10.357.50:FF:000006">
    <property type="entry name" value="Exocyst complex component sec6"/>
    <property type="match status" value="1"/>
</dbReference>
<keyword evidence="3" id="KW-0268">Exocytosis</keyword>